<organism evidence="2 3">
    <name type="scientific">Micromonospora narathiwatensis</name>
    <dbReference type="NCBI Taxonomy" id="299146"/>
    <lineage>
        <taxon>Bacteria</taxon>
        <taxon>Bacillati</taxon>
        <taxon>Actinomycetota</taxon>
        <taxon>Actinomycetes</taxon>
        <taxon>Micromonosporales</taxon>
        <taxon>Micromonosporaceae</taxon>
        <taxon>Micromonospora</taxon>
    </lineage>
</organism>
<dbReference type="AlphaFoldDB" id="A0A1A8ZLJ6"/>
<proteinExistence type="predicted"/>
<evidence type="ECO:0000313" key="2">
    <source>
        <dbReference type="EMBL" id="SBT44766.1"/>
    </source>
</evidence>
<dbReference type="OrthoDB" id="115162at2"/>
<dbReference type="SUPFAM" id="SSF54593">
    <property type="entry name" value="Glyoxalase/Bleomycin resistance protein/Dihydroxybiphenyl dioxygenase"/>
    <property type="match status" value="1"/>
</dbReference>
<dbReference type="EMBL" id="LT594324">
    <property type="protein sequence ID" value="SBT44766.1"/>
    <property type="molecule type" value="Genomic_DNA"/>
</dbReference>
<gene>
    <name evidence="2" type="ORF">GA0070621_2155</name>
</gene>
<name>A0A1A8ZLJ6_9ACTN</name>
<evidence type="ECO:0000313" key="3">
    <source>
        <dbReference type="Proteomes" id="UP000198765"/>
    </source>
</evidence>
<protein>
    <submittedName>
        <fullName evidence="2">Glyoxalase-like domain-containing protein</fullName>
    </submittedName>
</protein>
<dbReference type="InterPro" id="IPR037523">
    <property type="entry name" value="VOC_core"/>
</dbReference>
<dbReference type="PATRIC" id="fig|299146.4.peg.2226"/>
<reference evidence="2 3" key="1">
    <citation type="submission" date="2016-06" db="EMBL/GenBank/DDBJ databases">
        <authorList>
            <person name="Kjaerup R.B."/>
            <person name="Dalgaard T.S."/>
            <person name="Juul-Madsen H.R."/>
        </authorList>
    </citation>
    <scope>NUCLEOTIDE SEQUENCE [LARGE SCALE GENOMIC DNA]</scope>
    <source>
        <strain evidence="2 3">DSM 45248</strain>
    </source>
</reference>
<dbReference type="RefSeq" id="WP_091194061.1">
    <property type="nucleotide sequence ID" value="NZ_LT594324.1"/>
</dbReference>
<dbReference type="Gene3D" id="3.10.180.10">
    <property type="entry name" value="2,3-Dihydroxybiphenyl 1,2-Dioxygenase, domain 1"/>
    <property type="match status" value="1"/>
</dbReference>
<dbReference type="Proteomes" id="UP000198765">
    <property type="component" value="Chromosome I"/>
</dbReference>
<accession>A0A1A8ZLJ6</accession>
<dbReference type="InterPro" id="IPR004360">
    <property type="entry name" value="Glyas_Fos-R_dOase_dom"/>
</dbReference>
<dbReference type="Pfam" id="PF00903">
    <property type="entry name" value="Glyoxalase"/>
    <property type="match status" value="1"/>
</dbReference>
<sequence>MSTFRTPQVILFSEDVTRAAAFYAGLGFTETFRVPTEGEPIHVDLTLDGHRIGIASVASSRADHGLDPVPSGQRAAVVLWTDDTAAAYAAVTAGGAPALAAPHVWLDRLLIAWTADPDGNPIQIVQHLPTR</sequence>
<dbReference type="InterPro" id="IPR029068">
    <property type="entry name" value="Glyas_Bleomycin-R_OHBP_Dase"/>
</dbReference>
<dbReference type="PROSITE" id="PS51819">
    <property type="entry name" value="VOC"/>
    <property type="match status" value="1"/>
</dbReference>
<feature type="domain" description="VOC" evidence="1">
    <location>
        <begin position="5"/>
        <end position="127"/>
    </location>
</feature>
<keyword evidence="3" id="KW-1185">Reference proteome</keyword>
<evidence type="ECO:0000259" key="1">
    <source>
        <dbReference type="PROSITE" id="PS51819"/>
    </source>
</evidence>